<comment type="caution">
    <text evidence="1">The sequence shown here is derived from an EMBL/GenBank/DDBJ whole genome shotgun (WGS) entry which is preliminary data.</text>
</comment>
<accession>A0ABV7L1J9</accession>
<name>A0ABV7L1J9_9PROT</name>
<keyword evidence="2" id="KW-1185">Reference proteome</keyword>
<evidence type="ECO:0000313" key="2">
    <source>
        <dbReference type="Proteomes" id="UP001595528"/>
    </source>
</evidence>
<organism evidence="1 2">
    <name type="scientific">Marinibaculum pumilum</name>
    <dbReference type="NCBI Taxonomy" id="1766165"/>
    <lineage>
        <taxon>Bacteria</taxon>
        <taxon>Pseudomonadati</taxon>
        <taxon>Pseudomonadota</taxon>
        <taxon>Alphaproteobacteria</taxon>
        <taxon>Rhodospirillales</taxon>
        <taxon>Rhodospirillaceae</taxon>
        <taxon>Marinibaculum</taxon>
    </lineage>
</organism>
<sequence length="200" mass="21743">MADKFLAMHALAIKKFGTAEAVASVIGESEGDVAPAIEEAVGAGEAISGKGAYMLTPKGQAALKEAYPTVYAELRGNADFTAAYDRFEAVNRDLKQIITDWQTMTVAGEQVPNDHSDADYDAGVIDRLGDLHERAEPVLKDMAGALPRLGCHLKRLEAALDKVEGGDTAWVSGAKIDSYHTVWFELHEDLLRILDRERDE</sequence>
<proteinExistence type="predicted"/>
<dbReference type="EMBL" id="JBHRTR010000028">
    <property type="protein sequence ID" value="MFC3228152.1"/>
    <property type="molecule type" value="Genomic_DNA"/>
</dbReference>
<gene>
    <name evidence="1" type="ORF">ACFOGJ_12980</name>
</gene>
<dbReference type="Proteomes" id="UP001595528">
    <property type="component" value="Unassembled WGS sequence"/>
</dbReference>
<dbReference type="RefSeq" id="WP_379900998.1">
    <property type="nucleotide sequence ID" value="NZ_JBHRTR010000028.1"/>
</dbReference>
<protein>
    <recommendedName>
        <fullName evidence="3">MarR family transcriptional regulator</fullName>
    </recommendedName>
</protein>
<reference evidence="2" key="1">
    <citation type="journal article" date="2019" name="Int. J. Syst. Evol. Microbiol.">
        <title>The Global Catalogue of Microorganisms (GCM) 10K type strain sequencing project: providing services to taxonomists for standard genome sequencing and annotation.</title>
        <authorList>
            <consortium name="The Broad Institute Genomics Platform"/>
            <consortium name="The Broad Institute Genome Sequencing Center for Infectious Disease"/>
            <person name="Wu L."/>
            <person name="Ma J."/>
        </authorList>
    </citation>
    <scope>NUCLEOTIDE SEQUENCE [LARGE SCALE GENOMIC DNA]</scope>
    <source>
        <strain evidence="2">KCTC 42964</strain>
    </source>
</reference>
<evidence type="ECO:0008006" key="3">
    <source>
        <dbReference type="Google" id="ProtNLM"/>
    </source>
</evidence>
<evidence type="ECO:0000313" key="1">
    <source>
        <dbReference type="EMBL" id="MFC3228152.1"/>
    </source>
</evidence>